<gene>
    <name evidence="10" type="primary">ADGRA1</name>
</gene>
<keyword evidence="6 10" id="KW-0675">Receptor</keyword>
<dbReference type="PROSITE" id="PS50261">
    <property type="entry name" value="G_PROTEIN_RECEP_F2_4"/>
    <property type="match status" value="1"/>
</dbReference>
<dbReference type="Gene3D" id="1.20.1070.10">
    <property type="entry name" value="Rhodopsin 7-helix transmembrane proteins"/>
    <property type="match status" value="1"/>
</dbReference>
<evidence type="ECO:0000313" key="9">
    <source>
        <dbReference type="Proteomes" id="UP001318040"/>
    </source>
</evidence>
<feature type="transmembrane region" description="Helical" evidence="7">
    <location>
        <begin position="87"/>
        <end position="106"/>
    </location>
</feature>
<feature type="transmembrane region" description="Helical" evidence="7">
    <location>
        <begin position="20"/>
        <end position="42"/>
    </location>
</feature>
<dbReference type="GO" id="GO:0004930">
    <property type="term" value="F:G protein-coupled receptor activity"/>
    <property type="evidence" value="ECO:0007669"/>
    <property type="project" value="InterPro"/>
</dbReference>
<name>A0AAJ7SZ73_PETMA</name>
<feature type="transmembrane region" description="Helical" evidence="7">
    <location>
        <begin position="135"/>
        <end position="153"/>
    </location>
</feature>
<comment type="similarity">
    <text evidence="2">Belongs to the G-protein coupled receptor 2 family. Adhesion G-protein coupled receptor (ADGR) subfamily.</text>
</comment>
<dbReference type="RefSeq" id="XP_032807944.1">
    <property type="nucleotide sequence ID" value="XM_032952053.1"/>
</dbReference>
<dbReference type="GO" id="GO:0007166">
    <property type="term" value="P:cell surface receptor signaling pathway"/>
    <property type="evidence" value="ECO:0007669"/>
    <property type="project" value="InterPro"/>
</dbReference>
<reference evidence="10" key="1">
    <citation type="submission" date="2025-08" db="UniProtKB">
        <authorList>
            <consortium name="RefSeq"/>
        </authorList>
    </citation>
    <scope>IDENTIFICATION</scope>
    <source>
        <tissue evidence="10">Sperm</tissue>
    </source>
</reference>
<accession>A0AAJ7SZ73</accession>
<dbReference type="AlphaFoldDB" id="A0AAJ7SZ73"/>
<keyword evidence="9" id="KW-1185">Reference proteome</keyword>
<dbReference type="InterPro" id="IPR051963">
    <property type="entry name" value="Adhesion_GPCR_A"/>
</dbReference>
<feature type="transmembrane region" description="Helical" evidence="7">
    <location>
        <begin position="173"/>
        <end position="194"/>
    </location>
</feature>
<evidence type="ECO:0000256" key="6">
    <source>
        <dbReference type="ARBA" id="ARBA00023170"/>
    </source>
</evidence>
<evidence type="ECO:0000256" key="5">
    <source>
        <dbReference type="ARBA" id="ARBA00023136"/>
    </source>
</evidence>
<proteinExistence type="inferred from homology"/>
<dbReference type="Proteomes" id="UP001318040">
    <property type="component" value="Chromosome 11"/>
</dbReference>
<evidence type="ECO:0000256" key="2">
    <source>
        <dbReference type="ARBA" id="ARBA00007343"/>
    </source>
</evidence>
<dbReference type="InterPro" id="IPR017981">
    <property type="entry name" value="GPCR_2-like_7TM"/>
</dbReference>
<feature type="transmembrane region" description="Helical" evidence="7">
    <location>
        <begin position="277"/>
        <end position="299"/>
    </location>
</feature>
<evidence type="ECO:0000256" key="1">
    <source>
        <dbReference type="ARBA" id="ARBA00004141"/>
    </source>
</evidence>
<protein>
    <submittedName>
        <fullName evidence="10">Adhesion G protein-coupled receptor A1</fullName>
    </submittedName>
</protein>
<dbReference type="InterPro" id="IPR000832">
    <property type="entry name" value="GPCR_2_secretin-like"/>
</dbReference>
<dbReference type="GO" id="GO:0005886">
    <property type="term" value="C:plasma membrane"/>
    <property type="evidence" value="ECO:0007669"/>
    <property type="project" value="TreeGrafter"/>
</dbReference>
<evidence type="ECO:0000256" key="4">
    <source>
        <dbReference type="ARBA" id="ARBA00022989"/>
    </source>
</evidence>
<dbReference type="PANTHER" id="PTHR45930">
    <property type="entry name" value="G-PROTEIN COUPLED RECEPTOR 124-LIKE PROTEIN"/>
    <property type="match status" value="1"/>
</dbReference>
<keyword evidence="3 7" id="KW-0812">Transmembrane</keyword>
<keyword evidence="5 7" id="KW-0472">Membrane</keyword>
<dbReference type="Pfam" id="PF00002">
    <property type="entry name" value="7tm_2"/>
    <property type="match status" value="1"/>
</dbReference>
<dbReference type="KEGG" id="pmrn:116941231"/>
<organism evidence="9 10">
    <name type="scientific">Petromyzon marinus</name>
    <name type="common">Sea lamprey</name>
    <dbReference type="NCBI Taxonomy" id="7757"/>
    <lineage>
        <taxon>Eukaryota</taxon>
        <taxon>Metazoa</taxon>
        <taxon>Chordata</taxon>
        <taxon>Craniata</taxon>
        <taxon>Vertebrata</taxon>
        <taxon>Cyclostomata</taxon>
        <taxon>Hyperoartia</taxon>
        <taxon>Petromyzontiformes</taxon>
        <taxon>Petromyzontidae</taxon>
        <taxon>Petromyzon</taxon>
    </lineage>
</organism>
<dbReference type="PANTHER" id="PTHR45930:SF4">
    <property type="entry name" value="ADHESION G PROTEIN-COUPLED RECEPTOR A3"/>
    <property type="match status" value="1"/>
</dbReference>
<keyword evidence="4 7" id="KW-1133">Transmembrane helix</keyword>
<evidence type="ECO:0000256" key="3">
    <source>
        <dbReference type="ARBA" id="ARBA00022692"/>
    </source>
</evidence>
<sequence length="606" mass="64917">MEAGLDTSQSARLRGEPLHPVVYACTALLLLCLLTTAVTYLLHHSVILISRKGWHLLLNLCFSIGLTGTAFAGGIEQTSNLPLCQGVGILLHYASLSTVLWIGMMARNTFRQLGPRERPAESDEPPPPPRPIIRFYLIGGGIPILVCGITALVDINNYGSNGSMPLCWVAWEASLAAFYGPTALVVLATCVYLIRTAVCLHRRPGQQRYELKDTHPAGPRGAPGQPPHIIVVHPPPRCCHHHVASHGGPECGRGGAARCAGSPSPALANEHTYPEQLAGTALVLLLYAISWTLGALAAWHSDQLLSVVFSCLFGGTVLTLGLFVLVHHCAKRDDVWHLWFGRCCCCRCRCCRRCCGGKGGGVTQAEVAAAASSSSKLPHQPSRSEEHDQECKLITNGQLSSVGGGNMYVVVSGNPPSLVSDSVAAISSIPLASTEHQCKMTNLQVENIARANVQFAQSKEKSIDERLSEINEQASADCLTSRTLPRKHCARGRRKNSLQANRQSSTGDLVYDVPKITTEGGVSAQYSEFSTLSLCCRSQESGSGNDDAPVVQAASQEAFCMAYGIHFPVHNVVSPADNIELNATVPLITGTCPNVKTGPWRTETTV</sequence>
<feature type="domain" description="G-protein coupled receptors family 2 profile 2" evidence="8">
    <location>
        <begin position="18"/>
        <end position="332"/>
    </location>
</feature>
<feature type="transmembrane region" description="Helical" evidence="7">
    <location>
        <begin position="305"/>
        <end position="326"/>
    </location>
</feature>
<feature type="transmembrane region" description="Helical" evidence="7">
    <location>
        <begin position="54"/>
        <end position="75"/>
    </location>
</feature>
<evidence type="ECO:0000259" key="8">
    <source>
        <dbReference type="PROSITE" id="PS50261"/>
    </source>
</evidence>
<evidence type="ECO:0000313" key="10">
    <source>
        <dbReference type="RefSeq" id="XP_032807944.1"/>
    </source>
</evidence>
<evidence type="ECO:0000256" key="7">
    <source>
        <dbReference type="SAM" id="Phobius"/>
    </source>
</evidence>
<comment type="subcellular location">
    <subcellularLocation>
        <location evidence="1">Membrane</location>
        <topology evidence="1">Multi-pass membrane protein</topology>
    </subcellularLocation>
</comment>